<feature type="region of interest" description="Disordered" evidence="1">
    <location>
        <begin position="81"/>
        <end position="122"/>
    </location>
</feature>
<dbReference type="AlphaFoldDB" id="A0A9N9F431"/>
<evidence type="ECO:0000313" key="2">
    <source>
        <dbReference type="EMBL" id="CAG8507416.1"/>
    </source>
</evidence>
<sequence>MSSNSPHNNEDISYVVLNTPAVHDNPDSSTSLVSSPSFNNNGNSSSSQSSPLLSSTQLFNPTLENHPLLLHRRLNNNEERGEILSRDNNVNPTTTTSSRSPRMTTSDNAAVSPPTDEDKSNTVVPIYRRPRFIAFMSTLTANFLFPFINGDGYTSGSERTIWRWIVWHTGKEKRSNWK</sequence>
<evidence type="ECO:0000256" key="1">
    <source>
        <dbReference type="SAM" id="MobiDB-lite"/>
    </source>
</evidence>
<dbReference type="EMBL" id="CAJVPS010000758">
    <property type="protein sequence ID" value="CAG8507416.1"/>
    <property type="molecule type" value="Genomic_DNA"/>
</dbReference>
<feature type="compositionally biased region" description="Low complexity" evidence="1">
    <location>
        <begin position="92"/>
        <end position="106"/>
    </location>
</feature>
<evidence type="ECO:0000313" key="3">
    <source>
        <dbReference type="Proteomes" id="UP000789508"/>
    </source>
</evidence>
<accession>A0A9N9F431</accession>
<feature type="compositionally biased region" description="Low complexity" evidence="1">
    <location>
        <begin position="28"/>
        <end position="54"/>
    </location>
</feature>
<protein>
    <submittedName>
        <fullName evidence="2">9259_t:CDS:1</fullName>
    </submittedName>
</protein>
<organism evidence="2 3">
    <name type="scientific">Ambispora leptoticha</name>
    <dbReference type="NCBI Taxonomy" id="144679"/>
    <lineage>
        <taxon>Eukaryota</taxon>
        <taxon>Fungi</taxon>
        <taxon>Fungi incertae sedis</taxon>
        <taxon>Mucoromycota</taxon>
        <taxon>Glomeromycotina</taxon>
        <taxon>Glomeromycetes</taxon>
        <taxon>Archaeosporales</taxon>
        <taxon>Ambisporaceae</taxon>
        <taxon>Ambispora</taxon>
    </lineage>
</organism>
<reference evidence="2" key="1">
    <citation type="submission" date="2021-06" db="EMBL/GenBank/DDBJ databases">
        <authorList>
            <person name="Kallberg Y."/>
            <person name="Tangrot J."/>
            <person name="Rosling A."/>
        </authorList>
    </citation>
    <scope>NUCLEOTIDE SEQUENCE</scope>
    <source>
        <strain evidence="2">FL130A</strain>
    </source>
</reference>
<proteinExistence type="predicted"/>
<name>A0A9N9F431_9GLOM</name>
<dbReference type="Proteomes" id="UP000789508">
    <property type="component" value="Unassembled WGS sequence"/>
</dbReference>
<keyword evidence="3" id="KW-1185">Reference proteome</keyword>
<feature type="region of interest" description="Disordered" evidence="1">
    <location>
        <begin position="20"/>
        <end position="54"/>
    </location>
</feature>
<comment type="caution">
    <text evidence="2">The sequence shown here is derived from an EMBL/GenBank/DDBJ whole genome shotgun (WGS) entry which is preliminary data.</text>
</comment>
<gene>
    <name evidence="2" type="ORF">ALEPTO_LOCUS3797</name>
</gene>